<evidence type="ECO:0008006" key="4">
    <source>
        <dbReference type="Google" id="ProtNLM"/>
    </source>
</evidence>
<comment type="caution">
    <text evidence="2">The sequence shown here is derived from an EMBL/GenBank/DDBJ whole genome shotgun (WGS) entry which is preliminary data.</text>
</comment>
<dbReference type="AlphaFoldDB" id="A0AA38XP79"/>
<proteinExistence type="predicted"/>
<name>A0AA38XP79_9EURO</name>
<evidence type="ECO:0000256" key="1">
    <source>
        <dbReference type="SAM" id="SignalP"/>
    </source>
</evidence>
<dbReference type="EMBL" id="JAPDRK010000001">
    <property type="protein sequence ID" value="KAJ9617115.1"/>
    <property type="molecule type" value="Genomic_DNA"/>
</dbReference>
<gene>
    <name evidence="2" type="ORF">H2200_000836</name>
</gene>
<keyword evidence="1" id="KW-0732">Signal</keyword>
<sequence>MKTAQAILLAAGILAPIASAAATAGTTNLGNVSFGSPACGTFVASVLTSDCDKAVTQILAAHCTGGVCSIPASPGAQESAINQASGTCQVLIGAFVNGGAATFNEGPVQSAFPGFISTCNQASENEKGSDGSSFLDSTGSSTLRLVFLTSNPQSSG</sequence>
<feature type="chain" id="PRO_5041356220" description="Secreted protein" evidence="1">
    <location>
        <begin position="21"/>
        <end position="156"/>
    </location>
</feature>
<evidence type="ECO:0000313" key="2">
    <source>
        <dbReference type="EMBL" id="KAJ9617115.1"/>
    </source>
</evidence>
<evidence type="ECO:0000313" key="3">
    <source>
        <dbReference type="Proteomes" id="UP001172673"/>
    </source>
</evidence>
<accession>A0AA38XP79</accession>
<dbReference type="Proteomes" id="UP001172673">
    <property type="component" value="Unassembled WGS sequence"/>
</dbReference>
<protein>
    <recommendedName>
        <fullName evidence="4">Secreted protein</fullName>
    </recommendedName>
</protein>
<reference evidence="2" key="1">
    <citation type="submission" date="2022-10" db="EMBL/GenBank/DDBJ databases">
        <title>Culturing micro-colonial fungi from biological soil crusts in the Mojave desert and describing Neophaeococcomyces mojavensis, and introducing the new genera and species Taxawa tesnikishii.</title>
        <authorList>
            <person name="Kurbessoian T."/>
            <person name="Stajich J.E."/>
        </authorList>
    </citation>
    <scope>NUCLEOTIDE SEQUENCE</scope>
    <source>
        <strain evidence="2">TK_41</strain>
    </source>
</reference>
<feature type="signal peptide" evidence="1">
    <location>
        <begin position="1"/>
        <end position="20"/>
    </location>
</feature>
<organism evidence="2 3">
    <name type="scientific">Cladophialophora chaetospira</name>
    <dbReference type="NCBI Taxonomy" id="386627"/>
    <lineage>
        <taxon>Eukaryota</taxon>
        <taxon>Fungi</taxon>
        <taxon>Dikarya</taxon>
        <taxon>Ascomycota</taxon>
        <taxon>Pezizomycotina</taxon>
        <taxon>Eurotiomycetes</taxon>
        <taxon>Chaetothyriomycetidae</taxon>
        <taxon>Chaetothyriales</taxon>
        <taxon>Herpotrichiellaceae</taxon>
        <taxon>Cladophialophora</taxon>
    </lineage>
</organism>
<keyword evidence="3" id="KW-1185">Reference proteome</keyword>